<reference evidence="3 4" key="1">
    <citation type="submission" date="2017-10" db="EMBL/GenBank/DDBJ databases">
        <title>Whole Genome Sequence of Bat paramyxovirus highlights the Rodentia origin of Morbilli- and Morbilli-Related viruses.</title>
        <authorList>
            <person name="Pascalis H."/>
            <person name="Melade J."/>
            <person name="Piorkowski G."/>
            <person name="Turpin M."/>
            <person name="Temmam S."/>
            <person name="Ghawar W."/>
            <person name="Goodman S.M."/>
            <person name="Mavingui P."/>
            <person name="de Lamballerie X.N."/>
            <person name="Dellagi K."/>
        </authorList>
    </citation>
    <scope>NUCLEOTIDE SEQUENCE [LARGE SCALE GENOMIC DNA]</scope>
    <source>
        <strain evidence="3 4">Bat-PV-16797</strain>
    </source>
</reference>
<organism evidence="3 4">
    <name type="scientific">bat paramyxovirus 16797</name>
    <dbReference type="NCBI Taxonomy" id="3070194"/>
    <lineage>
        <taxon>Viruses</taxon>
        <taxon>Riboviria</taxon>
        <taxon>Orthornavirae</taxon>
        <taxon>Negarnaviricota</taxon>
        <taxon>Haploviricotina</taxon>
        <taxon>Monjiviricetes</taxon>
        <taxon>Mononegavirales</taxon>
        <taxon>Paramyxoviridae</taxon>
        <taxon>Orthoparamyxovirinae</taxon>
        <taxon>Parajeilongvirus</taxon>
        <taxon>Parajeilongvirus comorosense</taxon>
        <taxon>Jeilongvirus comorosense</taxon>
    </lineage>
</organism>
<feature type="transmembrane region" description="Helical" evidence="2">
    <location>
        <begin position="59"/>
        <end position="82"/>
    </location>
</feature>
<proteinExistence type="predicted"/>
<sequence>MDTENSSSLYLNARSLPDLPNKRRNGDKSAMAAQDMHLRIETINTINKFRHRIKSISKCILFGMAAIMIFMILAAVITGIIVNLTYMELSKKIDNENEQIYLMLQKLYTKCKENPMDFDWTTAIFQRIEEAEYKIADKTTQKVMQSFDKRFKTAIKDGKISDDSLFKFHVKFDKAEGIEIDAKASGKDDHDHHDYSQPYPTHLSRPRRPPRGTRSPPVTTEWKGPTGIPGVW</sequence>
<gene>
    <name evidence="3" type="primary">SH</name>
</gene>
<dbReference type="Proteomes" id="UP000830920">
    <property type="component" value="Segment"/>
</dbReference>
<evidence type="ECO:0000256" key="2">
    <source>
        <dbReference type="SAM" id="Phobius"/>
    </source>
</evidence>
<keyword evidence="4" id="KW-1185">Reference proteome</keyword>
<keyword evidence="2" id="KW-0472">Membrane</keyword>
<evidence type="ECO:0000313" key="3">
    <source>
        <dbReference type="EMBL" id="AYM47535.1"/>
    </source>
</evidence>
<accession>A0AA48FD92</accession>
<name>A0AA48FD92_9MONO</name>
<evidence type="ECO:0000313" key="4">
    <source>
        <dbReference type="Proteomes" id="UP000830920"/>
    </source>
</evidence>
<feature type="region of interest" description="Disordered" evidence="1">
    <location>
        <begin position="183"/>
        <end position="232"/>
    </location>
</feature>
<keyword evidence="2" id="KW-1133">Transmembrane helix</keyword>
<keyword evidence="2" id="KW-0812">Transmembrane</keyword>
<protein>
    <submittedName>
        <fullName evidence="3">Small hydrophobic protein</fullName>
    </submittedName>
</protein>
<dbReference type="EMBL" id="MG203877">
    <property type="protein sequence ID" value="AYM47535.1"/>
    <property type="molecule type" value="Viral_cRNA"/>
</dbReference>
<evidence type="ECO:0000256" key="1">
    <source>
        <dbReference type="SAM" id="MobiDB-lite"/>
    </source>
</evidence>
<feature type="compositionally biased region" description="Basic and acidic residues" evidence="1">
    <location>
        <begin position="183"/>
        <end position="195"/>
    </location>
</feature>